<comment type="caution">
    <text evidence="1">The sequence shown here is derived from an EMBL/GenBank/DDBJ whole genome shotgun (WGS) entry which is preliminary data.</text>
</comment>
<dbReference type="AlphaFoldDB" id="A0A8S4Q9X0"/>
<keyword evidence="2" id="KW-1185">Reference proteome</keyword>
<organism evidence="1 2">
    <name type="scientific">Owenia fusiformis</name>
    <name type="common">Polychaete worm</name>
    <dbReference type="NCBI Taxonomy" id="6347"/>
    <lineage>
        <taxon>Eukaryota</taxon>
        <taxon>Metazoa</taxon>
        <taxon>Spiralia</taxon>
        <taxon>Lophotrochozoa</taxon>
        <taxon>Annelida</taxon>
        <taxon>Polychaeta</taxon>
        <taxon>Sedentaria</taxon>
        <taxon>Canalipalpata</taxon>
        <taxon>Sabellida</taxon>
        <taxon>Oweniida</taxon>
        <taxon>Oweniidae</taxon>
        <taxon>Owenia</taxon>
    </lineage>
</organism>
<dbReference type="OrthoDB" id="6275838at2759"/>
<feature type="non-terminal residue" evidence="1">
    <location>
        <position position="306"/>
    </location>
</feature>
<dbReference type="InterPro" id="IPR013320">
    <property type="entry name" value="ConA-like_dom_sf"/>
</dbReference>
<reference evidence="1" key="1">
    <citation type="submission" date="2022-03" db="EMBL/GenBank/DDBJ databases">
        <authorList>
            <person name="Martin C."/>
        </authorList>
    </citation>
    <scope>NUCLEOTIDE SEQUENCE</scope>
</reference>
<evidence type="ECO:0000313" key="1">
    <source>
        <dbReference type="EMBL" id="CAH1803009.1"/>
    </source>
</evidence>
<dbReference type="Pfam" id="PF13385">
    <property type="entry name" value="Laminin_G_3"/>
    <property type="match status" value="2"/>
</dbReference>
<name>A0A8S4Q9X0_OWEFU</name>
<sequence>MSEEDGATLAFWMKIVSKNSTSDMYYFSSGDITEMSSGVTVLCKNETILTLMWTSTKFWKTSWDSPVKGMWHHLIIALDKNLGLMEFYVDGVKVDEDDAPDNRDALPQLDQDVFFGRPKNAIQNVGEIIIDEVMFWNNYHGFEFAKRIYNMYTDHVYYMPMEETQRDVLVGSGLNAKLVEGKVGKGINLNGVNQWIDLGQHGDECFGNLEMCPHGYTLSMWLKVGPNNAPEMYYFSSVEQNGTSYGIILQSLDGKFVVKFSTKNKIWRVDYAGQMKGQWYHVVLTWNREDGLHLWIDGHAVATDEE</sequence>
<dbReference type="Proteomes" id="UP000749559">
    <property type="component" value="Unassembled WGS sequence"/>
</dbReference>
<protein>
    <submittedName>
        <fullName evidence="1">Uncharacterized protein</fullName>
    </submittedName>
</protein>
<dbReference type="SUPFAM" id="SSF49899">
    <property type="entry name" value="Concanavalin A-like lectins/glucanases"/>
    <property type="match status" value="2"/>
</dbReference>
<proteinExistence type="predicted"/>
<accession>A0A8S4Q9X0</accession>
<evidence type="ECO:0000313" key="2">
    <source>
        <dbReference type="Proteomes" id="UP000749559"/>
    </source>
</evidence>
<gene>
    <name evidence="1" type="ORF">OFUS_LOCUS26642</name>
</gene>
<dbReference type="EMBL" id="CAIIXF020000214">
    <property type="protein sequence ID" value="CAH1803009.1"/>
    <property type="molecule type" value="Genomic_DNA"/>
</dbReference>
<dbReference type="Gene3D" id="2.60.120.200">
    <property type="match status" value="2"/>
</dbReference>